<dbReference type="PROSITE" id="PS51257">
    <property type="entry name" value="PROKAR_LIPOPROTEIN"/>
    <property type="match status" value="1"/>
</dbReference>
<proteinExistence type="predicted"/>
<dbReference type="STRING" id="873449.STRCR_0054"/>
<keyword evidence="2" id="KW-1185">Reference proteome</keyword>
<accession>G5JMT9</accession>
<gene>
    <name evidence="1" type="ORF">STRCR_0054</name>
</gene>
<dbReference type="OrthoDB" id="2237157at2"/>
<evidence type="ECO:0000313" key="1">
    <source>
        <dbReference type="EMBL" id="EHI74049.1"/>
    </source>
</evidence>
<dbReference type="AlphaFoldDB" id="G5JMT9"/>
<evidence type="ECO:0008006" key="3">
    <source>
        <dbReference type="Google" id="ProtNLM"/>
    </source>
</evidence>
<dbReference type="RefSeq" id="WP_004226787.1">
    <property type="nucleotide sequence ID" value="NZ_AEUV02000002.1"/>
</dbReference>
<dbReference type="Proteomes" id="UP000004322">
    <property type="component" value="Unassembled WGS sequence"/>
</dbReference>
<name>G5JMT9_STRCG</name>
<comment type="caution">
    <text evidence="1">The sequence shown here is derived from an EMBL/GenBank/DDBJ whole genome shotgun (WGS) entry which is preliminary data.</text>
</comment>
<evidence type="ECO:0000313" key="2">
    <source>
        <dbReference type="Proteomes" id="UP000004322"/>
    </source>
</evidence>
<reference evidence="1" key="1">
    <citation type="submission" date="2011-07" db="EMBL/GenBank/DDBJ databases">
        <authorList>
            <person name="Stanhope M.J."/>
            <person name="Durkin A.S."/>
            <person name="Hostetler J."/>
            <person name="Kim M."/>
            <person name="Radune D."/>
            <person name="Singh I."/>
            <person name="Town C.D."/>
        </authorList>
    </citation>
    <scope>NUCLEOTIDE SEQUENCE [LARGE SCALE GENOMIC DNA]</scope>
    <source>
        <strain evidence="1">HS-6</strain>
    </source>
</reference>
<organism evidence="1 2">
    <name type="scientific">Streptococcus criceti HS-6</name>
    <dbReference type="NCBI Taxonomy" id="873449"/>
    <lineage>
        <taxon>Bacteria</taxon>
        <taxon>Bacillati</taxon>
        <taxon>Bacillota</taxon>
        <taxon>Bacilli</taxon>
        <taxon>Lactobacillales</taxon>
        <taxon>Streptococcaceae</taxon>
        <taxon>Streptococcus</taxon>
    </lineage>
</organism>
<dbReference type="EMBL" id="AEUV02000002">
    <property type="protein sequence ID" value="EHI74049.1"/>
    <property type="molecule type" value="Genomic_DNA"/>
</dbReference>
<sequence>MVLKKRITFVILLLGGIIIMGLTSLTACGLNKDSREWIEQNRVSDIYKVYPTKNPKDLFKVFPDGFGIRQSYTGKDGVTYELNVEGDPNTKEIKGDLVRDPIDDAQKVSDVRVEDSHLVFSDPSVKQYWPTDEFLFQHLAINQAYLDKLKSTDHGYNSQSGSFNIAYQLSDSAINKFLNLKDEEIEKFEISGWGKEYRQRTIKLNFTQRVEFFEGINKIIE</sequence>
<protein>
    <recommendedName>
        <fullName evidence="3">Lipoprotein</fullName>
    </recommendedName>
</protein>